<reference evidence="1 2" key="1">
    <citation type="submission" date="2019-08" db="EMBL/GenBank/DDBJ databases">
        <title>Genomes of Subsaximicrobium wynnwilliamsii strains.</title>
        <authorList>
            <person name="Bowman J.P."/>
        </authorList>
    </citation>
    <scope>NUCLEOTIDE SEQUENCE [LARGE SCALE GENOMIC DNA]</scope>
    <source>
        <strain evidence="1 2">2-80-2</strain>
    </source>
</reference>
<keyword evidence="2" id="KW-1185">Reference proteome</keyword>
<sequence length="66" mass="7590">MAEYTNVEKPFLEKLRALNWRIIDQGSFGIPQDPAKSLRTSFKEVTLKKEFKKAVKKKIALMALHG</sequence>
<comment type="caution">
    <text evidence="1">The sequence shown here is derived from an EMBL/GenBank/DDBJ whole genome shotgun (WGS) entry which is preliminary data.</text>
</comment>
<gene>
    <name evidence="1" type="ORF">ESY86_17985</name>
</gene>
<accession>A0A5C6ZBJ7</accession>
<protein>
    <submittedName>
        <fullName evidence="1">Uncharacterized protein</fullName>
    </submittedName>
</protein>
<dbReference type="Proteomes" id="UP000321578">
    <property type="component" value="Unassembled WGS sequence"/>
</dbReference>
<dbReference type="AlphaFoldDB" id="A0A5C6ZBJ7"/>
<evidence type="ECO:0000313" key="1">
    <source>
        <dbReference type="EMBL" id="TXD87119.1"/>
    </source>
</evidence>
<proteinExistence type="predicted"/>
<organism evidence="1 2">
    <name type="scientific">Subsaximicrobium wynnwilliamsii</name>
    <dbReference type="NCBI Taxonomy" id="291179"/>
    <lineage>
        <taxon>Bacteria</taxon>
        <taxon>Pseudomonadati</taxon>
        <taxon>Bacteroidota</taxon>
        <taxon>Flavobacteriia</taxon>
        <taxon>Flavobacteriales</taxon>
        <taxon>Flavobacteriaceae</taxon>
        <taxon>Subsaximicrobium</taxon>
    </lineage>
</organism>
<evidence type="ECO:0000313" key="2">
    <source>
        <dbReference type="Proteomes" id="UP000321578"/>
    </source>
</evidence>
<dbReference type="EMBL" id="VORO01000029">
    <property type="protein sequence ID" value="TXD87119.1"/>
    <property type="molecule type" value="Genomic_DNA"/>
</dbReference>
<name>A0A5C6ZBJ7_9FLAO</name>
<dbReference type="RefSeq" id="WP_147088116.1">
    <property type="nucleotide sequence ID" value="NZ_VORM01000033.1"/>
</dbReference>